<name>A0ACA9SMQ3_9GLOM</name>
<dbReference type="EMBL" id="CAJVQC010141677">
    <property type="protein sequence ID" value="CAG8844230.1"/>
    <property type="molecule type" value="Genomic_DNA"/>
</dbReference>
<evidence type="ECO:0000313" key="2">
    <source>
        <dbReference type="Proteomes" id="UP000789920"/>
    </source>
</evidence>
<protein>
    <submittedName>
        <fullName evidence="1">28603_t:CDS:1</fullName>
    </submittedName>
</protein>
<proteinExistence type="predicted"/>
<gene>
    <name evidence="1" type="ORF">RPERSI_LOCUS33120</name>
</gene>
<keyword evidence="2" id="KW-1185">Reference proteome</keyword>
<accession>A0ACA9SMQ3</accession>
<sequence length="132" mass="14541">PRVAAFHFVFVLDCSGSMSNRDCSPTAETIFGKTLQGCCNNRLGSVLQAIDNFIKTRISSTCRQNISTTIGNDIVSIIFFNGSSEVLFENKSIFETDFIQNKLVEKRAGGLTCFSKAIETAEQIIDNHFDSS</sequence>
<organism evidence="1 2">
    <name type="scientific">Racocetra persica</name>
    <dbReference type="NCBI Taxonomy" id="160502"/>
    <lineage>
        <taxon>Eukaryota</taxon>
        <taxon>Fungi</taxon>
        <taxon>Fungi incertae sedis</taxon>
        <taxon>Mucoromycota</taxon>
        <taxon>Glomeromycotina</taxon>
        <taxon>Glomeromycetes</taxon>
        <taxon>Diversisporales</taxon>
        <taxon>Gigasporaceae</taxon>
        <taxon>Racocetra</taxon>
    </lineage>
</organism>
<feature type="non-terminal residue" evidence="1">
    <location>
        <position position="132"/>
    </location>
</feature>
<evidence type="ECO:0000313" key="1">
    <source>
        <dbReference type="EMBL" id="CAG8844230.1"/>
    </source>
</evidence>
<comment type="caution">
    <text evidence="1">The sequence shown here is derived from an EMBL/GenBank/DDBJ whole genome shotgun (WGS) entry which is preliminary data.</text>
</comment>
<dbReference type="Proteomes" id="UP000789920">
    <property type="component" value="Unassembled WGS sequence"/>
</dbReference>
<reference evidence="1" key="1">
    <citation type="submission" date="2021-06" db="EMBL/GenBank/DDBJ databases">
        <authorList>
            <person name="Kallberg Y."/>
            <person name="Tangrot J."/>
            <person name="Rosling A."/>
        </authorList>
    </citation>
    <scope>NUCLEOTIDE SEQUENCE</scope>
    <source>
        <strain evidence="1">MA461A</strain>
    </source>
</reference>
<feature type="non-terminal residue" evidence="1">
    <location>
        <position position="1"/>
    </location>
</feature>